<comment type="similarity">
    <text evidence="2">In the C-terminal section; belongs to the Mrp/NBP35 ATP-binding proteins family.</text>
</comment>
<dbReference type="EMBL" id="CP088295">
    <property type="protein sequence ID" value="UUY04360.1"/>
    <property type="molecule type" value="Genomic_DNA"/>
</dbReference>
<evidence type="ECO:0000256" key="6">
    <source>
        <dbReference type="ARBA" id="ARBA00023004"/>
    </source>
</evidence>
<comment type="subunit">
    <text evidence="8">Homodimer.</text>
</comment>
<dbReference type="InterPro" id="IPR033756">
    <property type="entry name" value="YlxH/NBP35"/>
</dbReference>
<dbReference type="PROSITE" id="PS01215">
    <property type="entry name" value="MRP"/>
    <property type="match status" value="1"/>
</dbReference>
<feature type="domain" description="MIP18 family-like" evidence="9">
    <location>
        <begin position="5"/>
        <end position="76"/>
    </location>
</feature>
<evidence type="ECO:0000256" key="3">
    <source>
        <dbReference type="ARBA" id="ARBA00022723"/>
    </source>
</evidence>
<keyword evidence="11" id="KW-1185">Reference proteome</keyword>
<keyword evidence="4 8" id="KW-0547">Nucleotide-binding</keyword>
<dbReference type="InterPro" id="IPR027417">
    <property type="entry name" value="P-loop_NTPase"/>
</dbReference>
<dbReference type="PANTHER" id="PTHR42961">
    <property type="entry name" value="IRON-SULFUR PROTEIN NUBPL"/>
    <property type="match status" value="1"/>
</dbReference>
<dbReference type="Pfam" id="PF01883">
    <property type="entry name" value="FeS_assembly_P"/>
    <property type="match status" value="1"/>
</dbReference>
<accession>A0ABY5PIL0</accession>
<feature type="binding site" evidence="8">
    <location>
        <begin position="116"/>
        <end position="123"/>
    </location>
    <ligand>
        <name>ATP</name>
        <dbReference type="ChEBI" id="CHEBI:30616"/>
    </ligand>
</feature>
<gene>
    <name evidence="10" type="ORF">LRS13_02165</name>
</gene>
<comment type="similarity">
    <text evidence="8">Belongs to the Mrp/NBP35 ATP-binding proteins family.</text>
</comment>
<dbReference type="PANTHER" id="PTHR42961:SF2">
    <property type="entry name" value="IRON-SULFUR PROTEIN NUBPL"/>
    <property type="match status" value="1"/>
</dbReference>
<dbReference type="HAMAP" id="MF_02040">
    <property type="entry name" value="Mrp_NBP35"/>
    <property type="match status" value="1"/>
</dbReference>
<dbReference type="InterPro" id="IPR019591">
    <property type="entry name" value="Mrp/NBP35_ATP-bd"/>
</dbReference>
<evidence type="ECO:0000313" key="10">
    <source>
        <dbReference type="EMBL" id="UUY04360.1"/>
    </source>
</evidence>
<dbReference type="InterPro" id="IPR034904">
    <property type="entry name" value="FSCA_dom_sf"/>
</dbReference>
<dbReference type="RefSeq" id="WP_405053906.1">
    <property type="nucleotide sequence ID" value="NZ_CP088295.1"/>
</dbReference>
<dbReference type="Gene3D" id="3.30.300.130">
    <property type="entry name" value="Fe-S cluster assembly (FSCA)"/>
    <property type="match status" value="1"/>
</dbReference>
<evidence type="ECO:0000256" key="5">
    <source>
        <dbReference type="ARBA" id="ARBA00022840"/>
    </source>
</evidence>
<dbReference type="Pfam" id="PF10609">
    <property type="entry name" value="ParA"/>
    <property type="match status" value="1"/>
</dbReference>
<dbReference type="GO" id="GO:0005524">
    <property type="term" value="F:ATP binding"/>
    <property type="evidence" value="ECO:0007669"/>
    <property type="project" value="UniProtKB-KW"/>
</dbReference>
<comment type="function">
    <text evidence="8">Binds and transfers iron-sulfur (Fe-S) clusters to target apoproteins. Can hydrolyze ATP.</text>
</comment>
<dbReference type="CDD" id="cd02037">
    <property type="entry name" value="Mrp_NBP35"/>
    <property type="match status" value="1"/>
</dbReference>
<keyword evidence="7 8" id="KW-0411">Iron-sulfur</keyword>
<reference evidence="11" key="1">
    <citation type="submission" date="2021-11" db="EMBL/GenBank/DDBJ databases">
        <title>Cultivation dependent microbiological survey of springs from the worlds oldest radium mine currently devoted to the extraction of radon-saturated water.</title>
        <authorList>
            <person name="Kapinusova G."/>
            <person name="Smrhova T."/>
            <person name="Strejcek M."/>
            <person name="Suman J."/>
            <person name="Jani K."/>
            <person name="Pajer P."/>
            <person name="Uhlik O."/>
        </authorList>
    </citation>
    <scope>NUCLEOTIDE SEQUENCE [LARGE SCALE GENOMIC DNA]</scope>
    <source>
        <strain evidence="11">J379</strain>
    </source>
</reference>
<sequence length="388" mass="40693">MPSVDDIRTALARVIDPELRASIVELGMVRSIDAHENGVVDVTVSLTTPGCPIRNHFQTSVVKEAKTVEGVTHVNVTFDVLSDTEKQGLQQKLGRSGGLPSGALAQVANVICVGSGKGGVGKSSVTANLAAALTAEGKKVGVLDADVWGYSIPRMFGLGGQRPPVSATRKILPLEAGGVKVMSIGFFVEEDSAVVWRGPMLHKALTQFLEDVDWGELDYLLVDLPPGTGDVSMTLAQLLPQAQFLIVTTPQATAQKVARRAAEMATKVNLEIGGIVENMSGFATPTGERYAIFGEGGGQELADELDVPLFGKVPLTMPLREQADAGVPLVATDPDDPAAQAIRSVARGIIAITPTQPIALQMAPEEPAATLPIVESKPKPKGMSLPMA</sequence>
<keyword evidence="3 8" id="KW-0479">Metal-binding</keyword>
<evidence type="ECO:0000313" key="11">
    <source>
        <dbReference type="Proteomes" id="UP001058860"/>
    </source>
</evidence>
<evidence type="ECO:0000256" key="1">
    <source>
        <dbReference type="ARBA" id="ARBA00007352"/>
    </source>
</evidence>
<organism evidence="10 11">
    <name type="scientific">Svornostia abyssi</name>
    <dbReference type="NCBI Taxonomy" id="2898438"/>
    <lineage>
        <taxon>Bacteria</taxon>
        <taxon>Bacillati</taxon>
        <taxon>Actinomycetota</taxon>
        <taxon>Thermoleophilia</taxon>
        <taxon>Solirubrobacterales</taxon>
        <taxon>Baekduiaceae</taxon>
        <taxon>Svornostia</taxon>
    </lineage>
</organism>
<dbReference type="SUPFAM" id="SSF117916">
    <property type="entry name" value="Fe-S cluster assembly (FSCA) domain-like"/>
    <property type="match status" value="1"/>
</dbReference>
<keyword evidence="6 8" id="KW-0408">Iron</keyword>
<protein>
    <recommendedName>
        <fullName evidence="8">Iron-sulfur cluster carrier protein</fullName>
    </recommendedName>
</protein>
<proteinExistence type="inferred from homology"/>
<dbReference type="InterPro" id="IPR044304">
    <property type="entry name" value="NUBPL-like"/>
</dbReference>
<dbReference type="Proteomes" id="UP001058860">
    <property type="component" value="Chromosome"/>
</dbReference>
<evidence type="ECO:0000256" key="2">
    <source>
        <dbReference type="ARBA" id="ARBA00008205"/>
    </source>
</evidence>
<evidence type="ECO:0000256" key="8">
    <source>
        <dbReference type="HAMAP-Rule" id="MF_02040"/>
    </source>
</evidence>
<dbReference type="InterPro" id="IPR000808">
    <property type="entry name" value="Mrp-like_CS"/>
</dbReference>
<name>A0ABY5PIL0_9ACTN</name>
<evidence type="ECO:0000256" key="4">
    <source>
        <dbReference type="ARBA" id="ARBA00022741"/>
    </source>
</evidence>
<dbReference type="SUPFAM" id="SSF52540">
    <property type="entry name" value="P-loop containing nucleoside triphosphate hydrolases"/>
    <property type="match status" value="1"/>
</dbReference>
<keyword evidence="5 8" id="KW-0067">ATP-binding</keyword>
<dbReference type="InterPro" id="IPR002744">
    <property type="entry name" value="MIP18-like"/>
</dbReference>
<evidence type="ECO:0000259" key="9">
    <source>
        <dbReference type="Pfam" id="PF01883"/>
    </source>
</evidence>
<dbReference type="Gene3D" id="3.40.50.300">
    <property type="entry name" value="P-loop containing nucleotide triphosphate hydrolases"/>
    <property type="match status" value="1"/>
</dbReference>
<evidence type="ECO:0000256" key="7">
    <source>
        <dbReference type="ARBA" id="ARBA00023014"/>
    </source>
</evidence>
<keyword evidence="8" id="KW-0378">Hydrolase</keyword>
<comment type="similarity">
    <text evidence="1">In the N-terminal section; belongs to the MIP18 family.</text>
</comment>